<sequence length="280" mass="31611">MPSPLGELGFGKGTLEYWKKAVYRPKHSSGGKRREGESYNARISHAGERREISLGTLCRMAAARRALEIWLSILCHGWEALEEGFRKRLETENGSSEEELVSTTYGEYLAACVDGPGISHLNADDNRRKVLTLASEVAGIPRPTRKASLERKRAWGKKVESLRLVDLSEVDFTNWRNACFESLSKGRKCGAMSSRTSPMSVNALIRSYKSVFNGEHRERLERIPLPDPMPGLKMRLLKEKVARYKRASMATPCLKRRIGSFARIIRNHTSLWFSLSRPGC</sequence>
<protein>
    <submittedName>
        <fullName evidence="1">Uncharacterized protein</fullName>
    </submittedName>
</protein>
<organism evidence="1 2">
    <name type="scientific">Pelagicoccus enzymogenes</name>
    <dbReference type="NCBI Taxonomy" id="2773457"/>
    <lineage>
        <taxon>Bacteria</taxon>
        <taxon>Pseudomonadati</taxon>
        <taxon>Verrucomicrobiota</taxon>
        <taxon>Opitutia</taxon>
        <taxon>Puniceicoccales</taxon>
        <taxon>Pelagicoccaceae</taxon>
        <taxon>Pelagicoccus</taxon>
    </lineage>
</organism>
<comment type="caution">
    <text evidence="1">The sequence shown here is derived from an EMBL/GenBank/DDBJ whole genome shotgun (WGS) entry which is preliminary data.</text>
</comment>
<keyword evidence="2" id="KW-1185">Reference proteome</keyword>
<dbReference type="EMBL" id="JACYFG010000061">
    <property type="protein sequence ID" value="MBD5782512.1"/>
    <property type="molecule type" value="Genomic_DNA"/>
</dbReference>
<name>A0A927FCI9_9BACT</name>
<reference evidence="1" key="1">
    <citation type="submission" date="2020-09" db="EMBL/GenBank/DDBJ databases">
        <title>Pelagicoccus enzymogenes sp. nov. with an EPS production, isolated from marine sediment.</title>
        <authorList>
            <person name="Feng X."/>
        </authorList>
    </citation>
    <scope>NUCLEOTIDE SEQUENCE</scope>
    <source>
        <strain evidence="1">NFK12</strain>
    </source>
</reference>
<gene>
    <name evidence="1" type="ORF">IEN85_23640</name>
</gene>
<dbReference type="RefSeq" id="WP_191619588.1">
    <property type="nucleotide sequence ID" value="NZ_JACYFG010000061.1"/>
</dbReference>
<dbReference type="AlphaFoldDB" id="A0A927FCI9"/>
<evidence type="ECO:0000313" key="2">
    <source>
        <dbReference type="Proteomes" id="UP000622317"/>
    </source>
</evidence>
<proteinExistence type="predicted"/>
<dbReference type="Proteomes" id="UP000622317">
    <property type="component" value="Unassembled WGS sequence"/>
</dbReference>
<accession>A0A927FCI9</accession>
<evidence type="ECO:0000313" key="1">
    <source>
        <dbReference type="EMBL" id="MBD5782512.1"/>
    </source>
</evidence>